<evidence type="ECO:0000256" key="9">
    <source>
        <dbReference type="SAM" id="MobiDB-lite"/>
    </source>
</evidence>
<dbReference type="CDD" id="cd00086">
    <property type="entry name" value="homeodomain"/>
    <property type="match status" value="1"/>
</dbReference>
<dbReference type="OrthoDB" id="10056939at2759"/>
<dbReference type="InterPro" id="IPR001356">
    <property type="entry name" value="HD"/>
</dbReference>
<evidence type="ECO:0000256" key="1">
    <source>
        <dbReference type="ARBA" id="ARBA00004123"/>
    </source>
</evidence>
<evidence type="ECO:0000256" key="8">
    <source>
        <dbReference type="PROSITE-ProRule" id="PRU00108"/>
    </source>
</evidence>
<proteinExistence type="inferred from homology"/>
<dbReference type="EMBL" id="CBTN010000051">
    <property type="protein sequence ID" value="CDH57948.1"/>
    <property type="molecule type" value="Genomic_DNA"/>
</dbReference>
<keyword evidence="6 8" id="KW-0539">Nucleus</keyword>
<dbReference type="PANTHER" id="PTHR11850">
    <property type="entry name" value="HOMEOBOX PROTEIN TRANSCRIPTION FACTORS"/>
    <property type="match status" value="1"/>
</dbReference>
<dbReference type="VEuPathDB" id="FungiDB:LCOR_08830.1"/>
<keyword evidence="4 8" id="KW-0371">Homeobox</keyword>
<protein>
    <recommendedName>
        <fullName evidence="10">Homeobox domain-containing protein</fullName>
    </recommendedName>
</protein>
<accession>A0A068S6E4</accession>
<dbReference type="InterPro" id="IPR009057">
    <property type="entry name" value="Homeodomain-like_sf"/>
</dbReference>
<evidence type="ECO:0000313" key="12">
    <source>
        <dbReference type="Proteomes" id="UP000027586"/>
    </source>
</evidence>
<gene>
    <name evidence="11" type="ORF">LCOR_08830.1</name>
</gene>
<feature type="domain" description="Homeobox" evidence="10">
    <location>
        <begin position="187"/>
        <end position="250"/>
    </location>
</feature>
<feature type="DNA-binding region" description="Homeobox" evidence="8">
    <location>
        <begin position="189"/>
        <end position="251"/>
    </location>
</feature>
<keyword evidence="2" id="KW-0805">Transcription regulation</keyword>
<comment type="similarity">
    <text evidence="7">Belongs to the TALE/TGIF homeobox family.</text>
</comment>
<reference evidence="11" key="1">
    <citation type="submission" date="2013-08" db="EMBL/GenBank/DDBJ databases">
        <title>Gene expansion shapes genome architecture in the human pathogen Lichtheimia corymbifera: an evolutionary genomics analysis in the ancient terrestrial Mucorales (Mucoromycotina).</title>
        <authorList>
            <person name="Schwartze V.U."/>
            <person name="Winter S."/>
            <person name="Shelest E."/>
            <person name="Marcet-Houben M."/>
            <person name="Horn F."/>
            <person name="Wehner S."/>
            <person name="Hoffmann K."/>
            <person name="Riege K."/>
            <person name="Sammeth M."/>
            <person name="Nowrousian M."/>
            <person name="Valiante V."/>
            <person name="Linde J."/>
            <person name="Jacobsen I.D."/>
            <person name="Marz M."/>
            <person name="Brakhage A.A."/>
            <person name="Gabaldon T."/>
            <person name="Bocker S."/>
            <person name="Voigt K."/>
        </authorList>
    </citation>
    <scope>NUCLEOTIDE SEQUENCE [LARGE SCALE GENOMIC DNA]</scope>
    <source>
        <strain evidence="11">FSU 9682</strain>
    </source>
</reference>
<dbReference type="Gene3D" id="1.10.10.60">
    <property type="entry name" value="Homeodomain-like"/>
    <property type="match status" value="1"/>
</dbReference>
<feature type="compositionally biased region" description="Low complexity" evidence="9">
    <location>
        <begin position="156"/>
        <end position="174"/>
    </location>
</feature>
<evidence type="ECO:0000259" key="10">
    <source>
        <dbReference type="PROSITE" id="PS50071"/>
    </source>
</evidence>
<dbReference type="GO" id="GO:0003677">
    <property type="term" value="F:DNA binding"/>
    <property type="evidence" value="ECO:0007669"/>
    <property type="project" value="UniProtKB-UniRule"/>
</dbReference>
<keyword evidence="3 8" id="KW-0238">DNA-binding</keyword>
<evidence type="ECO:0000256" key="3">
    <source>
        <dbReference type="ARBA" id="ARBA00023125"/>
    </source>
</evidence>
<feature type="compositionally biased region" description="Low complexity" evidence="9">
    <location>
        <begin position="84"/>
        <end position="103"/>
    </location>
</feature>
<dbReference type="InterPro" id="IPR008422">
    <property type="entry name" value="KN_HD"/>
</dbReference>
<evidence type="ECO:0000313" key="11">
    <source>
        <dbReference type="EMBL" id="CDH57948.1"/>
    </source>
</evidence>
<dbReference type="SMART" id="SM00389">
    <property type="entry name" value="HOX"/>
    <property type="match status" value="1"/>
</dbReference>
<dbReference type="GO" id="GO:0005634">
    <property type="term" value="C:nucleus"/>
    <property type="evidence" value="ECO:0007669"/>
    <property type="project" value="UniProtKB-SubCell"/>
</dbReference>
<keyword evidence="12" id="KW-1185">Reference proteome</keyword>
<name>A0A068S6E4_9FUNG</name>
<dbReference type="Proteomes" id="UP000027586">
    <property type="component" value="Unassembled WGS sequence"/>
</dbReference>
<evidence type="ECO:0000256" key="6">
    <source>
        <dbReference type="ARBA" id="ARBA00023242"/>
    </source>
</evidence>
<dbReference type="AlphaFoldDB" id="A0A068S6E4"/>
<dbReference type="FunFam" id="1.10.10.60:FF:000059">
    <property type="entry name" value="TGFB-induced factor homeobox 1"/>
    <property type="match status" value="1"/>
</dbReference>
<evidence type="ECO:0000256" key="5">
    <source>
        <dbReference type="ARBA" id="ARBA00023163"/>
    </source>
</evidence>
<evidence type="ECO:0000256" key="7">
    <source>
        <dbReference type="ARBA" id="ARBA00038021"/>
    </source>
</evidence>
<sequence>MTSTTSHHSRRDSRVFCPLVLYHDNPASEPISSSEDFHRQTLIDYHRKKIAEMLEQNAKAWISARRSAEKGDIYNEDNDQLDVSPSTSTSSSSSSSSSWTSSSCDESIATTPPPLLQTHSSSSSSSSSKISAHHHPLGVNDLLSPEQTYVPPPPLASTTTPPAETRTSSTTAAADGNKDASSATTTTQKKRRRGNLPKEVTEFLKGWLVDHKKHPYPSEKEKIQLANRTGLTVNQISNWFINARRRILQPMLESESINAQLMAYSEMAMEKKRRQLDIYAYQGFADAYNHDDSRKWAFRRTKLPSFDYVDHPPTPTDLHHPPMPHHYSFAMR</sequence>
<dbReference type="GO" id="GO:0006355">
    <property type="term" value="P:regulation of DNA-templated transcription"/>
    <property type="evidence" value="ECO:0007669"/>
    <property type="project" value="InterPro"/>
</dbReference>
<dbReference type="Pfam" id="PF05920">
    <property type="entry name" value="Homeobox_KN"/>
    <property type="match status" value="1"/>
</dbReference>
<evidence type="ECO:0000256" key="4">
    <source>
        <dbReference type="ARBA" id="ARBA00023155"/>
    </source>
</evidence>
<dbReference type="InterPro" id="IPR050224">
    <property type="entry name" value="TALE_homeobox"/>
</dbReference>
<comment type="subcellular location">
    <subcellularLocation>
        <location evidence="1 8">Nucleus</location>
    </subcellularLocation>
</comment>
<organism evidence="11 12">
    <name type="scientific">Lichtheimia corymbifera JMRC:FSU:9682</name>
    <dbReference type="NCBI Taxonomy" id="1263082"/>
    <lineage>
        <taxon>Eukaryota</taxon>
        <taxon>Fungi</taxon>
        <taxon>Fungi incertae sedis</taxon>
        <taxon>Mucoromycota</taxon>
        <taxon>Mucoromycotina</taxon>
        <taxon>Mucoromycetes</taxon>
        <taxon>Mucorales</taxon>
        <taxon>Lichtheimiaceae</taxon>
        <taxon>Lichtheimia</taxon>
    </lineage>
</organism>
<comment type="caution">
    <text evidence="11">The sequence shown here is derived from an EMBL/GenBank/DDBJ whole genome shotgun (WGS) entry which is preliminary data.</text>
</comment>
<dbReference type="SUPFAM" id="SSF46689">
    <property type="entry name" value="Homeodomain-like"/>
    <property type="match status" value="1"/>
</dbReference>
<dbReference type="STRING" id="1263082.A0A068S6E4"/>
<dbReference type="PROSITE" id="PS50071">
    <property type="entry name" value="HOMEOBOX_2"/>
    <property type="match status" value="1"/>
</dbReference>
<keyword evidence="5" id="KW-0804">Transcription</keyword>
<evidence type="ECO:0000256" key="2">
    <source>
        <dbReference type="ARBA" id="ARBA00023015"/>
    </source>
</evidence>
<feature type="region of interest" description="Disordered" evidence="9">
    <location>
        <begin position="73"/>
        <end position="196"/>
    </location>
</feature>